<dbReference type="AlphaFoldDB" id="A0A250JG05"/>
<feature type="binding site" evidence="2">
    <location>
        <position position="96"/>
    </location>
    <ligand>
        <name>Cu cation</name>
        <dbReference type="ChEBI" id="CHEBI:23378"/>
    </ligand>
</feature>
<feature type="transmembrane region" description="Helical" evidence="4">
    <location>
        <begin position="245"/>
        <end position="271"/>
    </location>
</feature>
<proteinExistence type="inferred from homology"/>
<protein>
    <submittedName>
        <fullName evidence="6">SCO1/SenC family protein</fullName>
    </submittedName>
</protein>
<organism evidence="6 7">
    <name type="scientific">Cystobacter fuscus</name>
    <dbReference type="NCBI Taxonomy" id="43"/>
    <lineage>
        <taxon>Bacteria</taxon>
        <taxon>Pseudomonadati</taxon>
        <taxon>Myxococcota</taxon>
        <taxon>Myxococcia</taxon>
        <taxon>Myxococcales</taxon>
        <taxon>Cystobacterineae</taxon>
        <taxon>Archangiaceae</taxon>
        <taxon>Cystobacter</taxon>
    </lineage>
</organism>
<evidence type="ECO:0000256" key="4">
    <source>
        <dbReference type="SAM" id="Phobius"/>
    </source>
</evidence>
<accession>A0A250JG05</accession>
<feature type="binding site" evidence="2">
    <location>
        <position position="185"/>
    </location>
    <ligand>
        <name>Cu cation</name>
        <dbReference type="ChEBI" id="CHEBI:23378"/>
    </ligand>
</feature>
<gene>
    <name evidence="6" type="ORF">CYFUS_008313</name>
</gene>
<dbReference type="InterPro" id="IPR036249">
    <property type="entry name" value="Thioredoxin-like_sf"/>
</dbReference>
<feature type="binding site" evidence="2">
    <location>
        <position position="92"/>
    </location>
    <ligand>
        <name>Cu cation</name>
        <dbReference type="ChEBI" id="CHEBI:23378"/>
    </ligand>
</feature>
<feature type="chain" id="PRO_5012716018" evidence="5">
    <location>
        <begin position="27"/>
        <end position="285"/>
    </location>
</feature>
<feature type="signal peptide" evidence="5">
    <location>
        <begin position="1"/>
        <end position="26"/>
    </location>
</feature>
<evidence type="ECO:0000256" key="5">
    <source>
        <dbReference type="SAM" id="SignalP"/>
    </source>
</evidence>
<keyword evidence="2" id="KW-0479">Metal-binding</keyword>
<keyword evidence="4" id="KW-0472">Membrane</keyword>
<dbReference type="EMBL" id="CP022098">
    <property type="protein sequence ID" value="ATB42834.1"/>
    <property type="molecule type" value="Genomic_DNA"/>
</dbReference>
<dbReference type="InterPro" id="IPR003782">
    <property type="entry name" value="SCO1/SenC"/>
</dbReference>
<evidence type="ECO:0000256" key="2">
    <source>
        <dbReference type="PIRSR" id="PIRSR603782-1"/>
    </source>
</evidence>
<dbReference type="GO" id="GO:0046872">
    <property type="term" value="F:metal ion binding"/>
    <property type="evidence" value="ECO:0007669"/>
    <property type="project" value="UniProtKB-KW"/>
</dbReference>
<feature type="disulfide bond" description="Redox-active" evidence="3">
    <location>
        <begin position="92"/>
        <end position="96"/>
    </location>
</feature>
<keyword evidence="5" id="KW-0732">Signal</keyword>
<dbReference type="Pfam" id="PF02630">
    <property type="entry name" value="SCO1-SenC"/>
    <property type="match status" value="1"/>
</dbReference>
<evidence type="ECO:0000313" key="7">
    <source>
        <dbReference type="Proteomes" id="UP000217257"/>
    </source>
</evidence>
<keyword evidence="4" id="KW-1133">Transmembrane helix</keyword>
<keyword evidence="2" id="KW-0186">Copper</keyword>
<name>A0A250JG05_9BACT</name>
<evidence type="ECO:0000256" key="1">
    <source>
        <dbReference type="ARBA" id="ARBA00010996"/>
    </source>
</evidence>
<comment type="similarity">
    <text evidence="1">Belongs to the SCO1/2 family.</text>
</comment>
<dbReference type="Gene3D" id="3.40.30.10">
    <property type="entry name" value="Glutaredoxin"/>
    <property type="match status" value="1"/>
</dbReference>
<keyword evidence="3" id="KW-1015">Disulfide bond</keyword>
<sequence>MSSRSRPTSTLFALAFLLLLARRAEAFGPPTHSEPALNTPPSALEAVRVDEKLGGPVPLDTELIDEGGQRVTLRQMLSPDRPTVLSLAYFRCPQLCSLVLKGLVKSLSETQLGLGKDYHSITLSIDPRDTPEEASKWRARYLQQLGQPEQAPWRFLTGTQEQVKKVADAVGFGYAYDKSSDQYAHAAVVMVLSPQGTVSRYLYGVDFPAMDMRLAINEAAQGKAGITLERVMLSCFKYDPATRRYGFYVFGFLRMWWFVGVGMAATLAVLIRRNARQRQASGNGA</sequence>
<reference evidence="6 7" key="1">
    <citation type="submission" date="2017-06" db="EMBL/GenBank/DDBJ databases">
        <title>Sequencing and comparative analysis of myxobacterial genomes.</title>
        <authorList>
            <person name="Rupp O."/>
            <person name="Goesmann A."/>
            <person name="Sogaard-Andersen L."/>
        </authorList>
    </citation>
    <scope>NUCLEOTIDE SEQUENCE [LARGE SCALE GENOMIC DNA]</scope>
    <source>
        <strain evidence="6 7">DSM 52655</strain>
    </source>
</reference>
<keyword evidence="4" id="KW-0812">Transmembrane</keyword>
<dbReference type="SUPFAM" id="SSF52833">
    <property type="entry name" value="Thioredoxin-like"/>
    <property type="match status" value="1"/>
</dbReference>
<dbReference type="KEGG" id="cfus:CYFUS_008313"/>
<evidence type="ECO:0000313" key="6">
    <source>
        <dbReference type="EMBL" id="ATB42834.1"/>
    </source>
</evidence>
<evidence type="ECO:0000256" key="3">
    <source>
        <dbReference type="PIRSR" id="PIRSR603782-2"/>
    </source>
</evidence>
<dbReference type="PANTHER" id="PTHR12151:SF8">
    <property type="entry name" value="THIOREDOXIN DOMAIN-CONTAINING PROTEIN"/>
    <property type="match status" value="1"/>
</dbReference>
<dbReference type="RefSeq" id="WP_232537114.1">
    <property type="nucleotide sequence ID" value="NZ_CP022098.1"/>
</dbReference>
<dbReference type="Proteomes" id="UP000217257">
    <property type="component" value="Chromosome"/>
</dbReference>
<dbReference type="CDD" id="cd02968">
    <property type="entry name" value="SCO"/>
    <property type="match status" value="1"/>
</dbReference>
<dbReference type="PANTHER" id="PTHR12151">
    <property type="entry name" value="ELECTRON TRANSPORT PROTIN SCO1/SENC FAMILY MEMBER"/>
    <property type="match status" value="1"/>
</dbReference>